<evidence type="ECO:0000256" key="4">
    <source>
        <dbReference type="ARBA" id="ARBA00023242"/>
    </source>
</evidence>
<dbReference type="RefSeq" id="XP_035321791.1">
    <property type="nucleotide sequence ID" value="XM_035468657.1"/>
</dbReference>
<keyword evidence="4" id="KW-0539">Nucleus</keyword>
<protein>
    <submittedName>
        <fullName evidence="5">Nuclear pore complex protein Nup205</fullName>
    </submittedName>
</protein>
<dbReference type="SUPFAM" id="SSF48371">
    <property type="entry name" value="ARM repeat"/>
    <property type="match status" value="1"/>
</dbReference>
<name>A0A9P5D651_9HYPO</name>
<dbReference type="InterPro" id="IPR016024">
    <property type="entry name" value="ARM-type_fold"/>
</dbReference>
<dbReference type="GO" id="GO:0017056">
    <property type="term" value="F:structural constituent of nuclear pore"/>
    <property type="evidence" value="ECO:0007669"/>
    <property type="project" value="TreeGrafter"/>
</dbReference>
<keyword evidence="3" id="KW-0813">Transport</keyword>
<evidence type="ECO:0000256" key="1">
    <source>
        <dbReference type="ARBA" id="ARBA00004123"/>
    </source>
</evidence>
<dbReference type="InterPro" id="IPR021827">
    <property type="entry name" value="Nup186/Nup192/Nup205"/>
</dbReference>
<keyword evidence="6" id="KW-1185">Reference proteome</keyword>
<dbReference type="GO" id="GO:0006999">
    <property type="term" value="P:nuclear pore organization"/>
    <property type="evidence" value="ECO:0007669"/>
    <property type="project" value="TreeGrafter"/>
</dbReference>
<evidence type="ECO:0000313" key="5">
    <source>
        <dbReference type="EMBL" id="KAF4123139.1"/>
    </source>
</evidence>
<comment type="similarity">
    <text evidence="2">Belongs to the NUP186/NUP192/NUP205 family.</text>
</comment>
<dbReference type="Proteomes" id="UP000749293">
    <property type="component" value="Unassembled WGS sequence"/>
</dbReference>
<accession>A0A9P5D651</accession>
<evidence type="ECO:0000256" key="2">
    <source>
        <dbReference type="ARBA" id="ARBA00005892"/>
    </source>
</evidence>
<dbReference type="PANTHER" id="PTHR31344:SF0">
    <property type="entry name" value="NUCLEAR PORE COMPLEX PROTEIN NUP205"/>
    <property type="match status" value="1"/>
</dbReference>
<evidence type="ECO:0000313" key="6">
    <source>
        <dbReference type="Proteomes" id="UP000749293"/>
    </source>
</evidence>
<dbReference type="EMBL" id="JAANYQ010000007">
    <property type="protein sequence ID" value="KAF4123139.1"/>
    <property type="molecule type" value="Genomic_DNA"/>
</dbReference>
<dbReference type="PANTHER" id="PTHR31344">
    <property type="entry name" value="NUCLEAR PORE COMPLEX PROTEIN NUP205"/>
    <property type="match status" value="1"/>
</dbReference>
<proteinExistence type="inferred from homology"/>
<gene>
    <name evidence="5" type="ORF">GMORB2_6687</name>
</gene>
<sequence length="1667" mass="186976">MAEFPTLDVLQAFHQELLAVREGRAGIAETLENGIFVEAFEGELQRIWSRKSKCQDSRSTVQKGKITVDGDEYTINDYFQQATFAFADEVDLDELEAARFLLEAQSDMETLGRSLLECGIIRFHQQRKFALDALRLLLEMDSDEDDREDSSQSLEAAQVYVFERIFNTAPGAANAGQRLVPRCMSIMQTTKNWLQKLGDKISAAQALGQNRPGAMSEEAETIEFSRVSLIQQHELLAIILSKSVEKRQADVSDFTEFMASLRRVDRYDNLLVHLVPAIGAYMTAFGSVDGGYDLIKVRELNDQLFPAAGEPAWGLPYFQAAVRSWWLVEYSGFYLDDPPEAAIPPNTDLDEAEDRQRAKMFQDSLKEGAFDFLLSVAGDARPPDWHDSVRAEMHRWLQRKSPTLGPDPVQFSDFFRLSLVSQLEVYIDTFISNLPDVLRRLRVEEDEQRQLSQTHEQDLDLERFLLIIAYAYEDRPDAAMDFWRDPESNLNGFLHWASRRASTPLVTAFCEMLQAISGDDECAGNAHIFLLDEGHHSSGKMRKSQSLTWTQIFRELKFFLDKAKQKPSQAQSVRYRGGKPTQDLVEKEPESTMMLESYLRLVAKLATENETARIFLLQNSSFNLVESILELASTHIRPQLRGCSFMALGALMTRKTTAEGHTMWNCLDIWATGGYATSLAGYHRQASQTPSSSMEKTFDEMSRGFEDSDSLIRLLLSLVSPSIDSSPLNDALPFPETLGSAFRAPGIEVYVDYVVGNVFAAKSSEIQDVHQTRVLRLGCLDFMMTCLATFNEDLIIMANETNIMIDSIVSTSDLATYVRMHPFARVMEWMYSDKVMAALYNTIHQEPIDLGNATPDSPLILGILRAVDVISKVLDLQATYLDLVRPIIRAQAGARHQPVAKAAYASFEDSLVTRLNLVVDLGNCCGIGHPELTLACLKLLERMSSSSKITSLWSAAGRQNHRNKAIVAMEANEEHESIARSFISEITAPLDLVRKEESPSYMTKIYILDFLYYCLRETPREPTIAHLLLGFKCDVDSLSVESNSLFESQSSLFHGLLRLVLETPSSEAEGVRQWLVALKSRAMRILQVLWTSPLSSSLVIQELRDNEFLFHLLIRETIIQPDLTWEGQSVLSPEFLLTDGSVTLLDLLALRSMTLEYIAMELCMISQGRMPSVKRRIFEALNGQIIGEGNEPIPAPTIFDLYDFHLPPGVWNLEMGPLEYHQGLDLSVCLEQDADGNPVYNMARVEEVLLLKRSETQSQGIVVTAAEAASMDDEEAAIMQYLLSLNREKQVATQCLKVLRTWIKLLLVMVECNDFKGTAQTSFFLQALQATLPSLEMYAADRPEEAMELAKLSKVLLSKLCQTTSDLLDRPSVAIGNLISDKLYQVFQICLQAIGKWAGTSELRAVYYEICYRYLTGMPDGGHLTQSRTKSVKAVRVYGERLINVICDDAYGGEPTCQTAALILLGTLVNLDHKDGDTHVVDTLNRLNFIGVLVDSLRNVMQEWQDVFSSGYKDRENFQNARLALFQQLAQTRAGAKHILHANLLRALETSGLFVADPELQIRQGNPRALEQHYDLLAKTVRIIGAALLSRGSHNVVQGRKFLSDHRMLVTHVLKRSAGIGAGVVDRGLEEKVEDLADGLIILIAATGFLEVRFSFPPDSSSIHTVC</sequence>
<dbReference type="GO" id="GO:0044611">
    <property type="term" value="C:nuclear pore inner ring"/>
    <property type="evidence" value="ECO:0007669"/>
    <property type="project" value="TreeGrafter"/>
</dbReference>
<evidence type="ECO:0000256" key="3">
    <source>
        <dbReference type="ARBA" id="ARBA00022448"/>
    </source>
</evidence>
<comment type="caution">
    <text evidence="5">The sequence shown here is derived from an EMBL/GenBank/DDBJ whole genome shotgun (WGS) entry which is preliminary data.</text>
</comment>
<reference evidence="5" key="1">
    <citation type="submission" date="2020-03" db="EMBL/GenBank/DDBJ databases">
        <title>Site-based positive gene gene selection in Geosmithia morbida across the United States reveals a broad range of putative effectors and factors for local host and environmental adapation.</title>
        <authorList>
            <person name="Onufrak A."/>
            <person name="Murdoch R.W."/>
            <person name="Gazis R."/>
            <person name="Huff M."/>
            <person name="Staton M."/>
            <person name="Klingeman W."/>
            <person name="Hadziabdic D."/>
        </authorList>
    </citation>
    <scope>NUCLEOTIDE SEQUENCE</scope>
    <source>
        <strain evidence="5">1262</strain>
    </source>
</reference>
<dbReference type="OrthoDB" id="2019644at2759"/>
<comment type="subcellular location">
    <subcellularLocation>
        <location evidence="1">Nucleus</location>
    </subcellularLocation>
</comment>
<dbReference type="GeneID" id="55972912"/>
<organism evidence="5 6">
    <name type="scientific">Geosmithia morbida</name>
    <dbReference type="NCBI Taxonomy" id="1094350"/>
    <lineage>
        <taxon>Eukaryota</taxon>
        <taxon>Fungi</taxon>
        <taxon>Dikarya</taxon>
        <taxon>Ascomycota</taxon>
        <taxon>Pezizomycotina</taxon>
        <taxon>Sordariomycetes</taxon>
        <taxon>Hypocreomycetidae</taxon>
        <taxon>Hypocreales</taxon>
        <taxon>Bionectriaceae</taxon>
        <taxon>Geosmithia</taxon>
    </lineage>
</organism>
<dbReference type="Pfam" id="PF11894">
    <property type="entry name" value="Nup192"/>
    <property type="match status" value="1"/>
</dbReference>